<feature type="binding site" evidence="17">
    <location>
        <position position="198"/>
    </location>
    <ligand>
        <name>Ca(2+)</name>
        <dbReference type="ChEBI" id="CHEBI:29108"/>
        <label>2</label>
    </ligand>
</feature>
<evidence type="ECO:0000256" key="20">
    <source>
        <dbReference type="RuleBase" id="RU362060"/>
    </source>
</evidence>
<dbReference type="Pfam" id="PF00141">
    <property type="entry name" value="peroxidase"/>
    <property type="match status" value="1"/>
</dbReference>
<dbReference type="AlphaFoldDB" id="A0A2C9WBT8"/>
<feature type="binding site" evidence="17">
    <location>
        <position position="76"/>
    </location>
    <ligand>
        <name>Ca(2+)</name>
        <dbReference type="ChEBI" id="CHEBI:29108"/>
        <label>1</label>
    </ligand>
</feature>
<comment type="similarity">
    <text evidence="4">Belongs to the peroxidase family. Ascorbate peroxidase subfamily.</text>
</comment>
<keyword evidence="21" id="KW-0812">Transmembrane</keyword>
<dbReference type="SUPFAM" id="SSF48113">
    <property type="entry name" value="Heme-dependent peroxidases"/>
    <property type="match status" value="1"/>
</dbReference>
<dbReference type="GO" id="GO:0046872">
    <property type="term" value="F:metal ion binding"/>
    <property type="evidence" value="ECO:0007669"/>
    <property type="project" value="UniProtKB-UniRule"/>
</dbReference>
<feature type="binding site" evidence="17">
    <location>
        <position position="254"/>
    </location>
    <ligand>
        <name>Ca(2+)</name>
        <dbReference type="ChEBI" id="CHEBI:29108"/>
        <label>2</label>
    </ligand>
</feature>
<feature type="disulfide bond" evidence="19">
    <location>
        <begin position="125"/>
        <end position="322"/>
    </location>
</feature>
<feature type="disulfide bond" evidence="19">
    <location>
        <begin position="72"/>
        <end position="77"/>
    </location>
</feature>
<gene>
    <name evidence="23" type="ORF">MANES_02G026100</name>
</gene>
<feature type="site" description="Transition state stabilizer" evidence="18">
    <location>
        <position position="66"/>
    </location>
</feature>
<dbReference type="GO" id="GO:0140825">
    <property type="term" value="F:lactoperoxidase activity"/>
    <property type="evidence" value="ECO:0007669"/>
    <property type="project" value="UniProtKB-EC"/>
</dbReference>
<evidence type="ECO:0000256" key="18">
    <source>
        <dbReference type="PIRSR" id="PIRSR600823-4"/>
    </source>
</evidence>
<evidence type="ECO:0000256" key="14">
    <source>
        <dbReference type="ARBA" id="ARBA00023180"/>
    </source>
</evidence>
<dbReference type="EC" id="1.11.1.7" evidence="5 20"/>
<evidence type="ECO:0000256" key="4">
    <source>
        <dbReference type="ARBA" id="ARBA00006873"/>
    </source>
</evidence>
<feature type="binding site" evidence="17">
    <location>
        <position position="71"/>
    </location>
    <ligand>
        <name>Ca(2+)</name>
        <dbReference type="ChEBI" id="CHEBI:29108"/>
        <label>1</label>
    </ligand>
</feature>
<dbReference type="GO" id="GO:0006979">
    <property type="term" value="P:response to oxidative stress"/>
    <property type="evidence" value="ECO:0007669"/>
    <property type="project" value="UniProtKB-UniRule"/>
</dbReference>
<evidence type="ECO:0000256" key="21">
    <source>
        <dbReference type="SAM" id="Phobius"/>
    </source>
</evidence>
<keyword evidence="12 17" id="KW-0408">Iron</keyword>
<proteinExistence type="inferred from homology"/>
<dbReference type="GO" id="GO:0020037">
    <property type="term" value="F:heme binding"/>
    <property type="evidence" value="ECO:0007669"/>
    <property type="project" value="UniProtKB-UniRule"/>
</dbReference>
<dbReference type="PRINTS" id="PR00461">
    <property type="entry name" value="PLPEROXIDASE"/>
</dbReference>
<dbReference type="InterPro" id="IPR033905">
    <property type="entry name" value="Secretory_peroxidase"/>
</dbReference>
<comment type="subcellular location">
    <subcellularLocation>
        <location evidence="3 20">Secreted</location>
    </subcellularLocation>
</comment>
<protein>
    <recommendedName>
        <fullName evidence="5 20">Peroxidase</fullName>
        <ecNumber evidence="5 20">1.11.1.7</ecNumber>
    </recommendedName>
</protein>
<feature type="binding site" evidence="17">
    <location>
        <position position="246"/>
    </location>
    <ligand>
        <name>Ca(2+)</name>
        <dbReference type="ChEBI" id="CHEBI:29108"/>
        <label>2</label>
    </ligand>
</feature>
<keyword evidence="9" id="KW-0732">Signal</keyword>
<comment type="function">
    <text evidence="2">Removal of H(2)O(2), oxidation of toxic reductants, biosynthesis and degradation of lignin, suberization, auxin catabolism, response to environmental stresses such as wounding, pathogen attack and oxidative stress. These functions might be dependent on each isozyme/isoform in each plant tissue.</text>
</comment>
<keyword evidence="7 20" id="KW-0349">Heme</keyword>
<evidence type="ECO:0000256" key="12">
    <source>
        <dbReference type="ARBA" id="ARBA00023004"/>
    </source>
</evidence>
<sequence>MASRSSVLFTGFMTFLIMTLCSLPSQAQLSDETFYALSCPAAVATISTTVSLAVLNDTRMAASLIRLHFHDCFVQGCDASVLLDDTPSMIGEKTSIFNDKSLRGFEVIDDIKSQLQSLCPGVVSCADIVTVAARDASVAVGGPTWSVNLGRRDSLTASKTMADSNLPRFTDSVQQLTDSFASKNLTQRDMVALSGSHTVGQAHCATFRDRVNSNTSDIDSEFGRSLREDLPCPADGSGDGNLAPLDLATPNTFDNSFFKNLVDKKGLLQSDQVLFSGGATDSIVMEYADNTLTFRSDFAAAMVQMGKISPLTGTQGQIRTFCNVVN</sequence>
<evidence type="ECO:0000256" key="16">
    <source>
        <dbReference type="PIRSR" id="PIRSR600823-2"/>
    </source>
</evidence>
<feature type="binding site" evidence="17">
    <location>
        <position position="80"/>
    </location>
    <ligand>
        <name>Ca(2+)</name>
        <dbReference type="ChEBI" id="CHEBI:29108"/>
        <label>1</label>
    </ligand>
</feature>
<evidence type="ECO:0000256" key="5">
    <source>
        <dbReference type="ARBA" id="ARBA00012313"/>
    </source>
</evidence>
<evidence type="ECO:0000313" key="23">
    <source>
        <dbReference type="EMBL" id="OAY56553.1"/>
    </source>
</evidence>
<feature type="binding site" evidence="16">
    <location>
        <position position="167"/>
    </location>
    <ligand>
        <name>substrate</name>
    </ligand>
</feature>
<organism evidence="23">
    <name type="scientific">Manihot esculenta</name>
    <name type="common">Cassava</name>
    <name type="synonym">Jatropha manihot</name>
    <dbReference type="NCBI Taxonomy" id="3983"/>
    <lineage>
        <taxon>Eukaryota</taxon>
        <taxon>Viridiplantae</taxon>
        <taxon>Streptophyta</taxon>
        <taxon>Embryophyta</taxon>
        <taxon>Tracheophyta</taxon>
        <taxon>Spermatophyta</taxon>
        <taxon>Magnoliopsida</taxon>
        <taxon>eudicotyledons</taxon>
        <taxon>Gunneridae</taxon>
        <taxon>Pentapetalae</taxon>
        <taxon>rosids</taxon>
        <taxon>fabids</taxon>
        <taxon>Malpighiales</taxon>
        <taxon>Euphorbiaceae</taxon>
        <taxon>Crotonoideae</taxon>
        <taxon>Manihoteae</taxon>
        <taxon>Manihot</taxon>
    </lineage>
</organism>
<keyword evidence="11 20" id="KW-0560">Oxidoreductase</keyword>
<comment type="cofactor">
    <cofactor evidence="17 20">
        <name>Ca(2+)</name>
        <dbReference type="ChEBI" id="CHEBI:29108"/>
    </cofactor>
    <text evidence="17 20">Binds 2 calcium ions per subunit.</text>
</comment>
<feature type="binding site" evidence="17">
    <location>
        <position position="74"/>
    </location>
    <ligand>
        <name>Ca(2+)</name>
        <dbReference type="ChEBI" id="CHEBI:29108"/>
        <label>1</label>
    </ligand>
</feature>
<feature type="binding site" evidence="17">
    <location>
        <position position="78"/>
    </location>
    <ligand>
        <name>Ca(2+)</name>
        <dbReference type="ChEBI" id="CHEBI:29108"/>
        <label>1</label>
    </ligand>
</feature>
<name>A0A2C9WBT8_MANES</name>
<feature type="binding site" evidence="17">
    <location>
        <position position="92"/>
    </location>
    <ligand>
        <name>Ca(2+)</name>
        <dbReference type="ChEBI" id="CHEBI:29108"/>
        <label>1</label>
    </ligand>
</feature>
<comment type="similarity">
    <text evidence="20">Belongs to the peroxidase family. Classical plant (class III) peroxidase subfamily.</text>
</comment>
<keyword evidence="21" id="KW-0472">Membrane</keyword>
<feature type="domain" description="Plant heme peroxidase family profile" evidence="22">
    <location>
        <begin position="34"/>
        <end position="326"/>
    </location>
</feature>
<feature type="binding site" evidence="17">
    <location>
        <position position="249"/>
    </location>
    <ligand>
        <name>Ca(2+)</name>
        <dbReference type="ChEBI" id="CHEBI:29108"/>
        <label>2</label>
    </ligand>
</feature>
<evidence type="ECO:0000256" key="8">
    <source>
        <dbReference type="ARBA" id="ARBA00022723"/>
    </source>
</evidence>
<keyword evidence="14" id="KW-0325">Glycoprotein</keyword>
<comment type="catalytic activity">
    <reaction evidence="1 20">
        <text>2 a phenolic donor + H2O2 = 2 a phenolic radical donor + 2 H2O</text>
        <dbReference type="Rhea" id="RHEA:56136"/>
        <dbReference type="ChEBI" id="CHEBI:15377"/>
        <dbReference type="ChEBI" id="CHEBI:16240"/>
        <dbReference type="ChEBI" id="CHEBI:139520"/>
        <dbReference type="ChEBI" id="CHEBI:139521"/>
        <dbReference type="EC" id="1.11.1.7"/>
    </reaction>
</comment>
<evidence type="ECO:0000256" key="15">
    <source>
        <dbReference type="PIRSR" id="PIRSR600823-1"/>
    </source>
</evidence>
<evidence type="ECO:0000256" key="11">
    <source>
        <dbReference type="ARBA" id="ARBA00023002"/>
    </source>
</evidence>
<feature type="transmembrane region" description="Helical" evidence="21">
    <location>
        <begin position="33"/>
        <end position="55"/>
    </location>
</feature>
<evidence type="ECO:0000256" key="10">
    <source>
        <dbReference type="ARBA" id="ARBA00022837"/>
    </source>
</evidence>
<keyword evidence="21" id="KW-1133">Transmembrane helix</keyword>
<evidence type="ECO:0000256" key="13">
    <source>
        <dbReference type="ARBA" id="ARBA00023157"/>
    </source>
</evidence>
<dbReference type="PROSITE" id="PS00435">
    <property type="entry name" value="PEROXIDASE_1"/>
    <property type="match status" value="1"/>
</dbReference>
<dbReference type="InterPro" id="IPR019793">
    <property type="entry name" value="Peroxidases_heam-ligand_BS"/>
</dbReference>
<keyword evidence="6 20" id="KW-0575">Peroxidase</keyword>
<feature type="disulfide bond" evidence="19">
    <location>
        <begin position="204"/>
        <end position="232"/>
    </location>
</feature>
<dbReference type="PANTHER" id="PTHR31388:SF235">
    <property type="entry name" value="PEROXIDASE"/>
    <property type="match status" value="1"/>
</dbReference>
<dbReference type="GO" id="GO:0009505">
    <property type="term" value="C:plant-type cell wall"/>
    <property type="evidence" value="ECO:0000318"/>
    <property type="project" value="GO_Central"/>
</dbReference>
<evidence type="ECO:0000256" key="7">
    <source>
        <dbReference type="ARBA" id="ARBA00022617"/>
    </source>
</evidence>
<dbReference type="Gene3D" id="1.10.520.10">
    <property type="match status" value="1"/>
</dbReference>
<dbReference type="GO" id="GO:0004601">
    <property type="term" value="F:peroxidase activity"/>
    <property type="evidence" value="ECO:0000318"/>
    <property type="project" value="GO_Central"/>
</dbReference>
<dbReference type="FunFam" id="1.10.520.10:FF:000009">
    <property type="entry name" value="Peroxidase"/>
    <property type="match status" value="1"/>
</dbReference>
<dbReference type="FunFam" id="1.10.420.10:FF:000006">
    <property type="entry name" value="Peroxidase"/>
    <property type="match status" value="1"/>
</dbReference>
<dbReference type="InterPro" id="IPR010255">
    <property type="entry name" value="Haem_peroxidase_sf"/>
</dbReference>
<dbReference type="InterPro" id="IPR000823">
    <property type="entry name" value="Peroxidase_pln"/>
</dbReference>
<evidence type="ECO:0000259" key="22">
    <source>
        <dbReference type="PROSITE" id="PS50873"/>
    </source>
</evidence>
<keyword evidence="8 17" id="KW-0479">Metal-binding</keyword>
<feature type="transmembrane region" description="Helical" evidence="21">
    <location>
        <begin position="7"/>
        <end position="27"/>
    </location>
</feature>
<evidence type="ECO:0000256" key="6">
    <source>
        <dbReference type="ARBA" id="ARBA00022559"/>
    </source>
</evidence>
<evidence type="ECO:0000256" key="9">
    <source>
        <dbReference type="ARBA" id="ARBA00022729"/>
    </source>
</evidence>
<feature type="active site" description="Proton acceptor" evidence="15">
    <location>
        <position position="70"/>
    </location>
</feature>
<comment type="cofactor">
    <cofactor evidence="17 20">
        <name>heme b</name>
        <dbReference type="ChEBI" id="CHEBI:60344"/>
    </cofactor>
    <text evidence="17 20">Binds 1 heme b (iron(II)-protoporphyrin IX) group per subunit.</text>
</comment>
<feature type="disulfide bond" evidence="19">
    <location>
        <begin position="39"/>
        <end position="119"/>
    </location>
</feature>
<evidence type="ECO:0000256" key="19">
    <source>
        <dbReference type="PIRSR" id="PIRSR600823-5"/>
    </source>
</evidence>
<dbReference type="STRING" id="3983.A0A2C9WBT8"/>
<dbReference type="EMBL" id="CM004388">
    <property type="protein sequence ID" value="OAY56553.1"/>
    <property type="molecule type" value="Genomic_DNA"/>
</dbReference>
<dbReference type="PANTHER" id="PTHR31388">
    <property type="entry name" value="PEROXIDASE 72-RELATED"/>
    <property type="match status" value="1"/>
</dbReference>
<feature type="binding site" description="axial binding residue" evidence="17">
    <location>
        <position position="197"/>
    </location>
    <ligand>
        <name>heme b</name>
        <dbReference type="ChEBI" id="CHEBI:60344"/>
    </ligand>
    <ligandPart>
        <name>Fe</name>
        <dbReference type="ChEBI" id="CHEBI:18248"/>
    </ligandPart>
</feature>
<reference evidence="23" key="1">
    <citation type="submission" date="2016-02" db="EMBL/GenBank/DDBJ databases">
        <title>WGS assembly of Manihot esculenta.</title>
        <authorList>
            <person name="Bredeson J.V."/>
            <person name="Prochnik S.E."/>
            <person name="Lyons J.B."/>
            <person name="Schmutz J."/>
            <person name="Grimwood J."/>
            <person name="Vrebalov J."/>
            <person name="Bart R.S."/>
            <person name="Amuge T."/>
            <person name="Ferguson M.E."/>
            <person name="Green R."/>
            <person name="Putnam N."/>
            <person name="Stites J."/>
            <person name="Rounsley S."/>
            <person name="Rokhsar D.S."/>
        </authorList>
    </citation>
    <scope>NUCLEOTIDE SEQUENCE [LARGE SCALE GENOMIC DNA]</scope>
    <source>
        <tissue evidence="23">Leaf</tissue>
    </source>
</reference>
<evidence type="ECO:0000256" key="3">
    <source>
        <dbReference type="ARBA" id="ARBA00004613"/>
    </source>
</evidence>
<keyword evidence="10 17" id="KW-0106">Calcium</keyword>
<evidence type="ECO:0000256" key="17">
    <source>
        <dbReference type="PIRSR" id="PIRSR600823-3"/>
    </source>
</evidence>
<keyword evidence="20" id="KW-0376">Hydrogen peroxide</keyword>
<dbReference type="InterPro" id="IPR002016">
    <property type="entry name" value="Haem_peroxidase"/>
</dbReference>
<dbReference type="PROSITE" id="PS50873">
    <property type="entry name" value="PEROXIDASE_4"/>
    <property type="match status" value="1"/>
</dbReference>
<evidence type="ECO:0000256" key="2">
    <source>
        <dbReference type="ARBA" id="ARBA00002322"/>
    </source>
</evidence>
<dbReference type="PROSITE" id="PS00436">
    <property type="entry name" value="PEROXIDASE_2"/>
    <property type="match status" value="1"/>
</dbReference>
<dbReference type="GO" id="GO:0005576">
    <property type="term" value="C:extracellular region"/>
    <property type="evidence" value="ECO:0007669"/>
    <property type="project" value="UniProtKB-SubCell"/>
</dbReference>
<dbReference type="InterPro" id="IPR019794">
    <property type="entry name" value="Peroxidases_AS"/>
</dbReference>
<accession>A0A2C9WBT8</accession>
<dbReference type="Gene3D" id="1.10.420.10">
    <property type="entry name" value="Peroxidase, domain 2"/>
    <property type="match status" value="1"/>
</dbReference>
<keyword evidence="20" id="KW-0964">Secreted</keyword>
<evidence type="ECO:0000256" key="1">
    <source>
        <dbReference type="ARBA" id="ARBA00000189"/>
    </source>
</evidence>
<dbReference type="PRINTS" id="PR00458">
    <property type="entry name" value="PEROXIDASE"/>
</dbReference>
<dbReference type="CDD" id="cd00693">
    <property type="entry name" value="secretory_peroxidase"/>
    <property type="match status" value="1"/>
</dbReference>
<keyword evidence="13 19" id="KW-1015">Disulfide bond</keyword>
<dbReference type="GO" id="GO:0042744">
    <property type="term" value="P:hydrogen peroxide catabolic process"/>
    <property type="evidence" value="ECO:0007669"/>
    <property type="project" value="UniProtKB-KW"/>
</dbReference>